<evidence type="ECO:0000256" key="4">
    <source>
        <dbReference type="ARBA" id="ARBA00022801"/>
    </source>
</evidence>
<dbReference type="PANTHER" id="PTHR11564">
    <property type="entry name" value="SIGNAL RECOGNITION PARTICLE 54K PROTEIN SRP54"/>
    <property type="match status" value="1"/>
</dbReference>
<dbReference type="SMART" id="SM00963">
    <property type="entry name" value="SRP54_N"/>
    <property type="match status" value="1"/>
</dbReference>
<dbReference type="eggNOG" id="COG0541">
    <property type="taxonomic scope" value="Bacteria"/>
</dbReference>
<dbReference type="SUPFAM" id="SSF47364">
    <property type="entry name" value="Domain of the SRP/SRP receptor G-proteins"/>
    <property type="match status" value="1"/>
</dbReference>
<dbReference type="KEGG" id="mpj:MPNE_0071"/>
<dbReference type="GO" id="GO:0003924">
    <property type="term" value="F:GTPase activity"/>
    <property type="evidence" value="ECO:0007669"/>
    <property type="project" value="UniProtKB-UniRule"/>
</dbReference>
<gene>
    <name evidence="10 12" type="primary">ffh</name>
    <name evidence="12" type="ordered locus">MPNE_0071</name>
</gene>
<dbReference type="AlphaFoldDB" id="A0A0H3DL09"/>
<name>A0A0H3DL09_MYCPB</name>
<feature type="binding site" evidence="10">
    <location>
        <begin position="246"/>
        <end position="249"/>
    </location>
    <ligand>
        <name>GTP</name>
        <dbReference type="ChEBI" id="CHEBI:37565"/>
    </ligand>
</feature>
<dbReference type="PaxDb" id="722438-MPNE_0071"/>
<sequence>MFKSMISSIVMRSMQKKINAQTISETDVQAVLKEIRIALLDADVNLLVVKNFIKAIREQTVGQTVEPGQDLQKWLLKVIKQELINILSQPNQEITSKRPLKVMVVGLQGSGKTTTCGKLAVWLKKQFQQKAMLVALDIYRPAAIDQLATLAEQTESVFFAKGTQAPDQTTKEAVKTFKESGCQAIICDTAGRLQTNQELMDELVAIKNELHPDEILMVVDGLSGQEIINVAKEFHNRLKLTGFIITKLDSDARAGAALSLTSLLEVPIKLMGTSEKLTGLEQFHPERIASRILGLGDVMTLVEKVEEVFDKQSLTKTVSKMFLGKMDLEDLLLYMEQMNQMGSVSSIVKMLPGNLTVSDDHVESIEAKVKLWKVLINSMTREERRHPKLINRDPSRKQRIIKGSGRKMDELNKLMKEWSKLQTKTAEMGRMLKGGKNPFSGFGGLGGLGF</sequence>
<dbReference type="GO" id="GO:0006614">
    <property type="term" value="P:SRP-dependent cotranslational protein targeting to membrane"/>
    <property type="evidence" value="ECO:0007669"/>
    <property type="project" value="InterPro"/>
</dbReference>
<comment type="subunit">
    <text evidence="10">Part of the signal recognition particle protein translocation system, which is composed of SRP and FtsY.</text>
</comment>
<dbReference type="Gene3D" id="1.20.120.140">
    <property type="entry name" value="Signal recognition particle SRP54, nucleotide-binding domain"/>
    <property type="match status" value="1"/>
</dbReference>
<dbReference type="Pfam" id="PF02881">
    <property type="entry name" value="SRP54_N"/>
    <property type="match status" value="1"/>
</dbReference>
<reference evidence="12 13" key="1">
    <citation type="journal article" date="2010" name="Appl. Environ. Microbiol.">
        <title>Targeted chromosomal knockouts in Mycoplasma pneumoniae.</title>
        <authorList>
            <person name="Krishnakumar R."/>
            <person name="Assad-Garcia N."/>
            <person name="Benders G.A."/>
            <person name="Phan Q."/>
            <person name="Montague M.G."/>
            <person name="Glass J.I."/>
        </authorList>
    </citation>
    <scope>NUCLEOTIDE SEQUENCE [LARGE SCALE GENOMIC DNA]</scope>
    <source>
        <strain evidence="13">ATCC 15531 / DSM 22911 / NBRC 14401 / NCTC 10119 / FH</strain>
    </source>
</reference>
<dbReference type="InterPro" id="IPR036891">
    <property type="entry name" value="Signal_recog_part_SRP54_M_sf"/>
</dbReference>
<dbReference type="GO" id="GO:0005525">
    <property type="term" value="F:GTP binding"/>
    <property type="evidence" value="ECO:0007669"/>
    <property type="project" value="UniProtKB-UniRule"/>
</dbReference>
<dbReference type="Gene3D" id="1.10.260.30">
    <property type="entry name" value="Signal recognition particle, SRP54 subunit, M-domain"/>
    <property type="match status" value="1"/>
</dbReference>
<dbReference type="GO" id="GO:0008312">
    <property type="term" value="F:7S RNA binding"/>
    <property type="evidence" value="ECO:0007669"/>
    <property type="project" value="InterPro"/>
</dbReference>
<dbReference type="InterPro" id="IPR036225">
    <property type="entry name" value="SRP/SRP_N"/>
</dbReference>
<evidence type="ECO:0000313" key="12">
    <source>
        <dbReference type="EMBL" id="ADK87074.1"/>
    </source>
</evidence>
<dbReference type="SMART" id="SM00382">
    <property type="entry name" value="AAA"/>
    <property type="match status" value="1"/>
</dbReference>
<comment type="catalytic activity">
    <reaction evidence="9 10">
        <text>GTP + H2O = GDP + phosphate + H(+)</text>
        <dbReference type="Rhea" id="RHEA:19669"/>
        <dbReference type="ChEBI" id="CHEBI:15377"/>
        <dbReference type="ChEBI" id="CHEBI:15378"/>
        <dbReference type="ChEBI" id="CHEBI:37565"/>
        <dbReference type="ChEBI" id="CHEBI:43474"/>
        <dbReference type="ChEBI" id="CHEBI:58189"/>
        <dbReference type="EC" id="3.6.5.4"/>
    </reaction>
</comment>
<dbReference type="EMBL" id="CP002077">
    <property type="protein sequence ID" value="ADK87074.1"/>
    <property type="molecule type" value="Genomic_DNA"/>
</dbReference>
<organism evidence="12 13">
    <name type="scientific">Mycoplasmoides pneumoniae (strain ATCC 15531 / DSM 23978 / CIP 103766 / NBRC 14401 / NCTC 10119 / FH)</name>
    <name type="common">Mycoplasma pneumoniae</name>
    <dbReference type="NCBI Taxonomy" id="722438"/>
    <lineage>
        <taxon>Bacteria</taxon>
        <taxon>Bacillati</taxon>
        <taxon>Mycoplasmatota</taxon>
        <taxon>Mycoplasmoidales</taxon>
        <taxon>Mycoplasmoidaceae</taxon>
        <taxon>Mycoplasmoides</taxon>
    </lineage>
</organism>
<dbReference type="InterPro" id="IPR042101">
    <property type="entry name" value="SRP54_N_sf"/>
</dbReference>
<comment type="function">
    <text evidence="10">Involved in targeting and insertion of nascent membrane proteins into the cytoplasmic membrane. Binds to the hydrophobic signal sequence of the ribosome-nascent chain (RNC) as it emerges from the ribosomes. The SRP-RNC complex is then targeted to the cytoplasmic membrane where it interacts with the SRP receptor FtsY.</text>
</comment>
<feature type="binding site" evidence="10">
    <location>
        <begin position="188"/>
        <end position="192"/>
    </location>
    <ligand>
        <name>GTP</name>
        <dbReference type="ChEBI" id="CHEBI:37565"/>
    </ligand>
</feature>
<keyword evidence="5 10" id="KW-0694">RNA-binding</keyword>
<evidence type="ECO:0000256" key="10">
    <source>
        <dbReference type="HAMAP-Rule" id="MF_00306"/>
    </source>
</evidence>
<dbReference type="EC" id="3.6.5.4" evidence="10"/>
<evidence type="ECO:0000256" key="8">
    <source>
        <dbReference type="ARBA" id="ARBA00023274"/>
    </source>
</evidence>
<dbReference type="Proteomes" id="UP000007756">
    <property type="component" value="Chromosome"/>
</dbReference>
<evidence type="ECO:0000256" key="3">
    <source>
        <dbReference type="ARBA" id="ARBA00022741"/>
    </source>
</evidence>
<dbReference type="HAMAP" id="MF_00306">
    <property type="entry name" value="SRP54"/>
    <property type="match status" value="1"/>
</dbReference>
<dbReference type="GO" id="GO:0048500">
    <property type="term" value="C:signal recognition particle"/>
    <property type="evidence" value="ECO:0007669"/>
    <property type="project" value="UniProtKB-UniRule"/>
</dbReference>
<dbReference type="Pfam" id="PF02978">
    <property type="entry name" value="SRP_SPB"/>
    <property type="match status" value="1"/>
</dbReference>
<dbReference type="PROSITE" id="PS00300">
    <property type="entry name" value="SRP54"/>
    <property type="match status" value="1"/>
</dbReference>
<dbReference type="Gene3D" id="3.40.50.300">
    <property type="entry name" value="P-loop containing nucleotide triphosphate hydrolases"/>
    <property type="match status" value="1"/>
</dbReference>
<keyword evidence="3 10" id="KW-0547">Nucleotide-binding</keyword>
<evidence type="ECO:0000256" key="5">
    <source>
        <dbReference type="ARBA" id="ARBA00022884"/>
    </source>
</evidence>
<evidence type="ECO:0000256" key="1">
    <source>
        <dbReference type="ARBA" id="ARBA00005450"/>
    </source>
</evidence>
<evidence type="ECO:0000256" key="2">
    <source>
        <dbReference type="ARBA" id="ARBA00022490"/>
    </source>
</evidence>
<dbReference type="InterPro" id="IPR027417">
    <property type="entry name" value="P-loop_NTPase"/>
</dbReference>
<dbReference type="CDD" id="cd18539">
    <property type="entry name" value="SRP_G"/>
    <property type="match status" value="1"/>
</dbReference>
<evidence type="ECO:0000256" key="9">
    <source>
        <dbReference type="ARBA" id="ARBA00048027"/>
    </source>
</evidence>
<comment type="similarity">
    <text evidence="1 10">Belongs to the GTP-binding SRP family. SRP54 subfamily.</text>
</comment>
<dbReference type="SUPFAM" id="SSF52540">
    <property type="entry name" value="P-loop containing nucleoside triphosphate hydrolases"/>
    <property type="match status" value="1"/>
</dbReference>
<keyword evidence="4 10" id="KW-0378">Hydrolase</keyword>
<comment type="subcellular location">
    <subcellularLocation>
        <location evidence="10">Cytoplasm</location>
    </subcellularLocation>
    <text evidence="10">The SRP-RNC complex is targeted to the cytoplasmic membrane.</text>
</comment>
<accession>A0A0H3DL09</accession>
<evidence type="ECO:0000256" key="7">
    <source>
        <dbReference type="ARBA" id="ARBA00023135"/>
    </source>
</evidence>
<dbReference type="InterPro" id="IPR004125">
    <property type="entry name" value="Signal_recog_particle_SRP54_M"/>
</dbReference>
<dbReference type="STRING" id="722438.F539_00340"/>
<dbReference type="SMART" id="SM00962">
    <property type="entry name" value="SRP54"/>
    <property type="match status" value="1"/>
</dbReference>
<dbReference type="InterPro" id="IPR003593">
    <property type="entry name" value="AAA+_ATPase"/>
</dbReference>
<feature type="domain" description="SRP54-type proteins GTP-binding" evidence="11">
    <location>
        <begin position="267"/>
        <end position="280"/>
    </location>
</feature>
<dbReference type="NCBIfam" id="TIGR00959">
    <property type="entry name" value="ffh"/>
    <property type="match status" value="1"/>
</dbReference>
<feature type="binding site" evidence="10">
    <location>
        <begin position="106"/>
        <end position="113"/>
    </location>
    <ligand>
        <name>GTP</name>
        <dbReference type="ChEBI" id="CHEBI:37565"/>
    </ligand>
</feature>
<dbReference type="InterPro" id="IPR004780">
    <property type="entry name" value="SRP"/>
</dbReference>
<dbReference type="InterPro" id="IPR000897">
    <property type="entry name" value="SRP54_GTPase_dom"/>
</dbReference>
<evidence type="ECO:0000259" key="11">
    <source>
        <dbReference type="PROSITE" id="PS00300"/>
    </source>
</evidence>
<dbReference type="PANTHER" id="PTHR11564:SF5">
    <property type="entry name" value="SIGNAL RECOGNITION PARTICLE SUBUNIT SRP54"/>
    <property type="match status" value="1"/>
</dbReference>
<keyword evidence="2 10" id="KW-0963">Cytoplasm</keyword>
<dbReference type="RefSeq" id="WP_014325315.1">
    <property type="nucleotide sequence ID" value="NZ_CP010546.1"/>
</dbReference>
<keyword evidence="7 10" id="KW-0733">Signal recognition particle</keyword>
<evidence type="ECO:0000313" key="13">
    <source>
        <dbReference type="Proteomes" id="UP000007756"/>
    </source>
</evidence>
<dbReference type="SUPFAM" id="SSF47446">
    <property type="entry name" value="Signal peptide-binding domain"/>
    <property type="match status" value="1"/>
</dbReference>
<dbReference type="HOGENOM" id="CLU_009301_6_0_14"/>
<dbReference type="Pfam" id="PF00448">
    <property type="entry name" value="SRP54"/>
    <property type="match status" value="1"/>
</dbReference>
<keyword evidence="8 10" id="KW-0687">Ribonucleoprotein</keyword>
<proteinExistence type="inferred from homology"/>
<evidence type="ECO:0000256" key="6">
    <source>
        <dbReference type="ARBA" id="ARBA00023134"/>
    </source>
</evidence>
<dbReference type="InterPro" id="IPR013822">
    <property type="entry name" value="Signal_recog_particl_SRP54_hlx"/>
</dbReference>
<protein>
    <recommendedName>
        <fullName evidence="10">Signal recognition particle protein</fullName>
        <ecNumber evidence="10">3.6.5.4</ecNumber>
    </recommendedName>
    <alternativeName>
        <fullName evidence="10">Fifty-four homolog</fullName>
    </alternativeName>
</protein>
<dbReference type="GeneID" id="66609297"/>
<keyword evidence="6 10" id="KW-0342">GTP-binding</keyword>
<dbReference type="PATRIC" id="fig|722438.3.peg.67"/>
<dbReference type="InterPro" id="IPR022941">
    <property type="entry name" value="SRP54"/>
</dbReference>
<comment type="domain">
    <text evidence="10">Composed of three domains: the N-terminal N domain, which is responsible for interactions with the ribosome, the central G domain, which binds GTP, and the C-terminal M domain, which binds the RNA and the signal sequence of the RNC.</text>
</comment>